<dbReference type="InterPro" id="IPR036318">
    <property type="entry name" value="FAD-bd_PCMH-like_sf"/>
</dbReference>
<evidence type="ECO:0000256" key="2">
    <source>
        <dbReference type="ARBA" id="ARBA00005466"/>
    </source>
</evidence>
<evidence type="ECO:0000256" key="3">
    <source>
        <dbReference type="ARBA" id="ARBA00022644"/>
    </source>
</evidence>
<dbReference type="NCBIfam" id="TIGR01679">
    <property type="entry name" value="bact_FAD_ox"/>
    <property type="match status" value="1"/>
</dbReference>
<evidence type="ECO:0000259" key="5">
    <source>
        <dbReference type="PROSITE" id="PS51387"/>
    </source>
</evidence>
<keyword evidence="3" id="KW-0060">Ascorbate biosynthesis</keyword>
<proteinExistence type="inferred from homology"/>
<dbReference type="PANTHER" id="PTHR43762:SF1">
    <property type="entry name" value="D-ARABINONO-1,4-LACTONE OXIDASE"/>
    <property type="match status" value="1"/>
</dbReference>
<dbReference type="Pfam" id="PF01565">
    <property type="entry name" value="FAD_binding_4"/>
    <property type="match status" value="1"/>
</dbReference>
<organism evidence="6 7">
    <name type="scientific">Rhodococcus daqingensis</name>
    <dbReference type="NCBI Taxonomy" id="2479363"/>
    <lineage>
        <taxon>Bacteria</taxon>
        <taxon>Bacillati</taxon>
        <taxon>Actinomycetota</taxon>
        <taxon>Actinomycetes</taxon>
        <taxon>Mycobacteriales</taxon>
        <taxon>Nocardiaceae</taxon>
        <taxon>Rhodococcus</taxon>
    </lineage>
</organism>
<dbReference type="SUPFAM" id="SSF56176">
    <property type="entry name" value="FAD-binding/transporter-associated domain-like"/>
    <property type="match status" value="1"/>
</dbReference>
<dbReference type="InterPro" id="IPR006093">
    <property type="entry name" value="Oxy_OxRdtase_FAD_BS"/>
</dbReference>
<dbReference type="RefSeq" id="WP_378406179.1">
    <property type="nucleotide sequence ID" value="NZ_JBHTCS010000017.1"/>
</dbReference>
<evidence type="ECO:0000313" key="7">
    <source>
        <dbReference type="Proteomes" id="UP001596484"/>
    </source>
</evidence>
<comment type="pathway">
    <text evidence="1">Cofactor biosynthesis; L-ascorbate biosynthesis.</text>
</comment>
<comment type="caution">
    <text evidence="6">The sequence shown here is derived from an EMBL/GenBank/DDBJ whole genome shotgun (WGS) entry which is preliminary data.</text>
</comment>
<dbReference type="Gene3D" id="1.10.45.10">
    <property type="entry name" value="Vanillyl-alcohol Oxidase, Chain A, domain 4"/>
    <property type="match status" value="1"/>
</dbReference>
<dbReference type="Gene3D" id="3.30.43.10">
    <property type="entry name" value="Uridine Diphospho-n-acetylenolpyruvylglucosamine Reductase, domain 2"/>
    <property type="match status" value="1"/>
</dbReference>
<dbReference type="InterPro" id="IPR007173">
    <property type="entry name" value="ALO_C"/>
</dbReference>
<dbReference type="InterPro" id="IPR016169">
    <property type="entry name" value="FAD-bd_PCMH_sub2"/>
</dbReference>
<accession>A0ABW2S029</accession>
<gene>
    <name evidence="6" type="ORF">ACFQS9_15565</name>
</gene>
<dbReference type="PROSITE" id="PS51387">
    <property type="entry name" value="FAD_PCMH"/>
    <property type="match status" value="1"/>
</dbReference>
<dbReference type="Gene3D" id="3.30.70.2520">
    <property type="match status" value="1"/>
</dbReference>
<keyword evidence="7" id="KW-1185">Reference proteome</keyword>
<dbReference type="Pfam" id="PF04030">
    <property type="entry name" value="ALO"/>
    <property type="match status" value="1"/>
</dbReference>
<dbReference type="PANTHER" id="PTHR43762">
    <property type="entry name" value="L-GULONOLACTONE OXIDASE"/>
    <property type="match status" value="1"/>
</dbReference>
<dbReference type="EMBL" id="JBHTCS010000017">
    <property type="protein sequence ID" value="MFC7449312.1"/>
    <property type="molecule type" value="Genomic_DNA"/>
</dbReference>
<reference evidence="7" key="1">
    <citation type="journal article" date="2019" name="Int. J. Syst. Evol. Microbiol.">
        <title>The Global Catalogue of Microorganisms (GCM) 10K type strain sequencing project: providing services to taxonomists for standard genome sequencing and annotation.</title>
        <authorList>
            <consortium name="The Broad Institute Genomics Platform"/>
            <consortium name="The Broad Institute Genome Sequencing Center for Infectious Disease"/>
            <person name="Wu L."/>
            <person name="Ma J."/>
        </authorList>
    </citation>
    <scope>NUCLEOTIDE SEQUENCE [LARGE SCALE GENOMIC DNA]</scope>
    <source>
        <strain evidence="7">ICMP 19430</strain>
    </source>
</reference>
<keyword evidence="4" id="KW-0560">Oxidoreductase</keyword>
<evidence type="ECO:0000313" key="6">
    <source>
        <dbReference type="EMBL" id="MFC7449312.1"/>
    </source>
</evidence>
<dbReference type="InterPro" id="IPR010031">
    <property type="entry name" value="FAD_lactone_oxidase-like"/>
</dbReference>
<sequence>MGEMTWTNFAGDQVCRPRSIERPASRDELAEAIGRAGRAGDRVRVAGSGHSFNDGVLTDGVLVTLDRMNRVLDIDPASGLVRCEAGISLGALSAAMWEQGLAFANLGDIDVQSIAGATATGTHGAGIRLPNLSTSLRSIELTLADGTAIEVDADSDPETYRAARVSIGALGVVSAVTLQAVPAFTLEGIDTLEPLDDVLDNLGELADKNDHFGFFVFPHTRHAMTKTWNRTTADPRPLPKHREWLHDVAMTNYAFWAACRVGRARPRWIPAINRLCTSQSGTTHRIDRSYRVFATPRLVPITELEYAIPATGAAQAVRRLLAVAEDPRFDVPVPLEVRFVAPDDAFLSPAGGRETCYIAVHQFEGMEWEPYFRAMERVLLEYGGRPHWGKRHFRAADDLRPHFPHWDRFAAVRDRLDPHRRFTNPYIERVLGA</sequence>
<dbReference type="InterPro" id="IPR006094">
    <property type="entry name" value="Oxid_FAD_bind_N"/>
</dbReference>
<dbReference type="InterPro" id="IPR016166">
    <property type="entry name" value="FAD-bd_PCMH"/>
</dbReference>
<dbReference type="PIRSF" id="PIRSF000136">
    <property type="entry name" value="LGO_GLO"/>
    <property type="match status" value="1"/>
</dbReference>
<name>A0ABW2S029_9NOCA</name>
<dbReference type="InterPro" id="IPR016171">
    <property type="entry name" value="Vanillyl_alc_oxidase_C-sub2"/>
</dbReference>
<comment type="similarity">
    <text evidence="2">Belongs to the oxygen-dependent FAD-linked oxidoreductase family.</text>
</comment>
<evidence type="ECO:0000256" key="1">
    <source>
        <dbReference type="ARBA" id="ARBA00005147"/>
    </source>
</evidence>
<dbReference type="InterPro" id="IPR016167">
    <property type="entry name" value="FAD-bd_PCMH_sub1"/>
</dbReference>
<dbReference type="Proteomes" id="UP001596484">
    <property type="component" value="Unassembled WGS sequence"/>
</dbReference>
<dbReference type="Gene3D" id="3.30.465.10">
    <property type="match status" value="1"/>
</dbReference>
<dbReference type="PROSITE" id="PS00862">
    <property type="entry name" value="OX2_COVAL_FAD"/>
    <property type="match status" value="1"/>
</dbReference>
<evidence type="ECO:0000256" key="4">
    <source>
        <dbReference type="ARBA" id="ARBA00023002"/>
    </source>
</evidence>
<protein>
    <submittedName>
        <fullName evidence="6">D-arabinono-1,4-lactone oxidase</fullName>
    </submittedName>
</protein>
<feature type="domain" description="FAD-binding PCMH-type" evidence="5">
    <location>
        <begin position="13"/>
        <end position="183"/>
    </location>
</feature>